<dbReference type="EMBL" id="CP002417">
    <property type="protein sequence ID" value="ADU36209.1"/>
    <property type="molecule type" value="Genomic_DNA"/>
</dbReference>
<dbReference type="KEGG" id="vpe:Varpa_2001"/>
<sequence length="73" mass="8187">MTVVQFPRPAMAQLDGGITHAQAMEVHRRYFEQLQAVPTIAHEMGDAYAVACDVVGGKLWPGVREHWMDRVLP</sequence>
<proteinExistence type="predicted"/>
<gene>
    <name evidence="1" type="ordered locus">Varpa_2001</name>
</gene>
<dbReference type="STRING" id="595537.Varpa_2001"/>
<protein>
    <submittedName>
        <fullName evidence="1">Uncharacterized protein</fullName>
    </submittedName>
</protein>
<dbReference type="HOGENOM" id="CLU_2703787_0_0_4"/>
<dbReference type="AlphaFoldDB" id="E6V9S1"/>
<dbReference type="RefSeq" id="WP_013540447.1">
    <property type="nucleotide sequence ID" value="NC_014931.1"/>
</dbReference>
<reference evidence="1 2" key="2">
    <citation type="journal article" date="2013" name="Genome Announc.">
        <title>Genome of the Root-Associated Plant Growth-Promoting Bacterium Variovorax paradoxus Strain EPS.</title>
        <authorList>
            <person name="Han J.I."/>
            <person name="Spain J.C."/>
            <person name="Leadbetter J.R."/>
            <person name="Ovchinnikova G."/>
            <person name="Goodwin L.A."/>
            <person name="Han C.S."/>
            <person name="Woyke T."/>
            <person name="Davenport K.W."/>
            <person name="Orwin P.M."/>
        </authorList>
    </citation>
    <scope>NUCLEOTIDE SEQUENCE [LARGE SCALE GENOMIC DNA]</scope>
    <source>
        <strain evidence="1 2">EPS</strain>
    </source>
</reference>
<dbReference type="OrthoDB" id="9960038at2"/>
<name>E6V9S1_VARPE</name>
<evidence type="ECO:0000313" key="2">
    <source>
        <dbReference type="Proteomes" id="UP000008917"/>
    </source>
</evidence>
<dbReference type="Proteomes" id="UP000008917">
    <property type="component" value="Chromosome"/>
</dbReference>
<reference evidence="2" key="1">
    <citation type="submission" date="2010-12" db="EMBL/GenBank/DDBJ databases">
        <title>Complete sequence of Variovorax paradoxus EPS.</title>
        <authorList>
            <consortium name="US DOE Joint Genome Institute"/>
            <person name="Lucas S."/>
            <person name="Copeland A."/>
            <person name="Lapidus A."/>
            <person name="Cheng J.-F."/>
            <person name="Goodwin L."/>
            <person name="Pitluck S."/>
            <person name="Teshima H."/>
            <person name="Detter J.C."/>
            <person name="Han C."/>
            <person name="Tapia R."/>
            <person name="Land M."/>
            <person name="Hauser L."/>
            <person name="Kyrpides N."/>
            <person name="Ivanova N."/>
            <person name="Ovchinnikova G."/>
            <person name="Orwin P."/>
            <person name="Han J.-I.G."/>
            <person name="Woyke T."/>
        </authorList>
    </citation>
    <scope>NUCLEOTIDE SEQUENCE [LARGE SCALE GENOMIC DNA]</scope>
    <source>
        <strain evidence="2">EPS</strain>
    </source>
</reference>
<evidence type="ECO:0000313" key="1">
    <source>
        <dbReference type="EMBL" id="ADU36209.1"/>
    </source>
</evidence>
<organism evidence="1 2">
    <name type="scientific">Variovorax paradoxus (strain EPS)</name>
    <dbReference type="NCBI Taxonomy" id="595537"/>
    <lineage>
        <taxon>Bacteria</taxon>
        <taxon>Pseudomonadati</taxon>
        <taxon>Pseudomonadota</taxon>
        <taxon>Betaproteobacteria</taxon>
        <taxon>Burkholderiales</taxon>
        <taxon>Comamonadaceae</taxon>
        <taxon>Variovorax</taxon>
    </lineage>
</organism>
<accession>E6V9S1</accession>